<keyword evidence="1" id="KW-1133">Transmembrane helix</keyword>
<dbReference type="AlphaFoldDB" id="A0A0S2TI66"/>
<evidence type="ECO:0000256" key="1">
    <source>
        <dbReference type="SAM" id="Phobius"/>
    </source>
</evidence>
<dbReference type="KEGG" id="tee:Tel_11430"/>
<evidence type="ECO:0000313" key="4">
    <source>
        <dbReference type="Proteomes" id="UP000055136"/>
    </source>
</evidence>
<proteinExistence type="predicted"/>
<feature type="signal peptide" evidence="2">
    <location>
        <begin position="1"/>
        <end position="26"/>
    </location>
</feature>
<evidence type="ECO:0000313" key="3">
    <source>
        <dbReference type="EMBL" id="ALP54843.1"/>
    </source>
</evidence>
<name>A0A0S2TI66_9GAMM</name>
<feature type="chain" id="PRO_5006605026" evidence="2">
    <location>
        <begin position="27"/>
        <end position="99"/>
    </location>
</feature>
<keyword evidence="1" id="KW-0812">Transmembrane</keyword>
<accession>A0A0S2TI66</accession>
<evidence type="ECO:0000256" key="2">
    <source>
        <dbReference type="SAM" id="SignalP"/>
    </source>
</evidence>
<keyword evidence="4" id="KW-1185">Reference proteome</keyword>
<organism evidence="3 4">
    <name type="scientific">Candidatus Tenderia electrophaga</name>
    <dbReference type="NCBI Taxonomy" id="1748243"/>
    <lineage>
        <taxon>Bacteria</taxon>
        <taxon>Pseudomonadati</taxon>
        <taxon>Pseudomonadota</taxon>
        <taxon>Gammaproteobacteria</taxon>
        <taxon>Candidatus Tenderiales</taxon>
        <taxon>Candidatus Tenderiaceae</taxon>
        <taxon>Candidatus Tenderia</taxon>
    </lineage>
</organism>
<dbReference type="EMBL" id="CP013099">
    <property type="protein sequence ID" value="ALP54843.1"/>
    <property type="molecule type" value="Genomic_DNA"/>
</dbReference>
<keyword evidence="2" id="KW-0732">Signal</keyword>
<sequence length="99" mass="10014">MLCNTRSYAQLSIAFSALFLPGLALAATTGGEFQAFYDFIYGAASGYLGRGLAITGGVFGLAYGIGRGSALPAVLGIILAIFGVLGPTIINALFSSATI</sequence>
<protein>
    <submittedName>
        <fullName evidence="3">Conjugal transfer protein TraB</fullName>
    </submittedName>
</protein>
<feature type="transmembrane region" description="Helical" evidence="1">
    <location>
        <begin position="70"/>
        <end position="94"/>
    </location>
</feature>
<keyword evidence="1" id="KW-0472">Membrane</keyword>
<dbReference type="STRING" id="1748243.Tel_11430"/>
<feature type="transmembrane region" description="Helical" evidence="1">
    <location>
        <begin position="36"/>
        <end position="63"/>
    </location>
</feature>
<gene>
    <name evidence="3" type="ORF">Tel_11430</name>
</gene>
<reference evidence="3" key="1">
    <citation type="submission" date="2015-10" db="EMBL/GenBank/DDBJ databases">
        <title>Description of Candidatus Tenderia electrophaga gen. nov, sp. nov., an Uncultivated Electroautotroph from a Biocathode Enrichment.</title>
        <authorList>
            <person name="Eddie B.J."/>
            <person name="Malanoski A.P."/>
            <person name="Wang Z."/>
            <person name="Hall R.J."/>
            <person name="Oh S.D."/>
            <person name="Heiner C."/>
            <person name="Lin B."/>
            <person name="Strycharz-Glaven S.M."/>
        </authorList>
    </citation>
    <scope>NUCLEOTIDE SEQUENCE [LARGE SCALE GENOMIC DNA]</scope>
    <source>
        <strain evidence="3">NRL1</strain>
    </source>
</reference>
<dbReference type="Proteomes" id="UP000055136">
    <property type="component" value="Chromosome"/>
</dbReference>